<dbReference type="EMBL" id="WSFC01000002">
    <property type="protein sequence ID" value="NDL01925.1"/>
    <property type="molecule type" value="Genomic_DNA"/>
</dbReference>
<comment type="caution">
    <text evidence="2">The sequence shown here is derived from an EMBL/GenBank/DDBJ whole genome shotgun (WGS) entry which is preliminary data.</text>
</comment>
<accession>A0ABX0AG24</accession>
<protein>
    <recommendedName>
        <fullName evidence="1">Bro-N domain-containing protein</fullName>
    </recommendedName>
</protein>
<proteinExistence type="predicted"/>
<gene>
    <name evidence="2" type="ORF">GPY48_01210</name>
</gene>
<dbReference type="SMART" id="SM01040">
    <property type="entry name" value="Bro-N"/>
    <property type="match status" value="1"/>
</dbReference>
<dbReference type="PANTHER" id="PTHR36180:SF2">
    <property type="entry name" value="BRO FAMILY PROTEIN"/>
    <property type="match status" value="1"/>
</dbReference>
<keyword evidence="3" id="KW-1185">Reference proteome</keyword>
<name>A0ABX0AG24_9GAMM</name>
<sequence length="184" mass="20808">MSTLAKINSESNFTTFKFGSHEIRMINKDGEPWFVAHDVCSALEIQNITQAIERLDDDERSVFNIGHQDDINVVSESGMYTLVLRCRDAIKQGSVPHQFRKWVTGEVLPAIRKAGSDHSSMMSGLSFNGRILMTVENGTVASQKILHSDEEVLTLDTFMELAQKAGYLIIHKENLLNMKNSWKY</sequence>
<dbReference type="PANTHER" id="PTHR36180">
    <property type="entry name" value="DNA-BINDING PROTEIN-RELATED-RELATED"/>
    <property type="match status" value="1"/>
</dbReference>
<reference evidence="2 3" key="1">
    <citation type="submission" date="2019-12" db="EMBL/GenBank/DDBJ databases">
        <title>Engineering Photorhabdus to improve their lethality against agricultural pests.</title>
        <authorList>
            <person name="Machado R.A.R."/>
        </authorList>
    </citation>
    <scope>NUCLEOTIDE SEQUENCE [LARGE SCALE GENOMIC DNA]</scope>
    <source>
        <strain evidence="2 3">M-CN4</strain>
    </source>
</reference>
<evidence type="ECO:0000313" key="3">
    <source>
        <dbReference type="Proteomes" id="UP000466619"/>
    </source>
</evidence>
<evidence type="ECO:0000259" key="1">
    <source>
        <dbReference type="PROSITE" id="PS51750"/>
    </source>
</evidence>
<dbReference type="PROSITE" id="PS51750">
    <property type="entry name" value="BRO_N"/>
    <property type="match status" value="1"/>
</dbReference>
<dbReference type="Pfam" id="PF02498">
    <property type="entry name" value="Bro-N"/>
    <property type="match status" value="1"/>
</dbReference>
<feature type="domain" description="Bro-N" evidence="1">
    <location>
        <begin position="4"/>
        <end position="115"/>
    </location>
</feature>
<evidence type="ECO:0000313" key="2">
    <source>
        <dbReference type="EMBL" id="NDL01925.1"/>
    </source>
</evidence>
<dbReference type="Proteomes" id="UP000466619">
    <property type="component" value="Unassembled WGS sequence"/>
</dbReference>
<dbReference type="InterPro" id="IPR003497">
    <property type="entry name" value="BRO_N_domain"/>
</dbReference>
<organism evidence="2 3">
    <name type="scientific">Photorhabdus bodei</name>
    <dbReference type="NCBI Taxonomy" id="2029681"/>
    <lineage>
        <taxon>Bacteria</taxon>
        <taxon>Pseudomonadati</taxon>
        <taxon>Pseudomonadota</taxon>
        <taxon>Gammaproteobacteria</taxon>
        <taxon>Enterobacterales</taxon>
        <taxon>Morganellaceae</taxon>
        <taxon>Photorhabdus</taxon>
    </lineage>
</organism>